<dbReference type="GeneID" id="57095239"/>
<dbReference type="Proteomes" id="UP000222310">
    <property type="component" value="Unassembled WGS sequence"/>
</dbReference>
<protein>
    <recommendedName>
        <fullName evidence="4">DUF1574 domain-containing protein</fullName>
    </recommendedName>
</protein>
<organism evidence="2 3">
    <name type="scientific">Nostoc linckia z8</name>
    <dbReference type="NCBI Taxonomy" id="1628746"/>
    <lineage>
        <taxon>Bacteria</taxon>
        <taxon>Bacillati</taxon>
        <taxon>Cyanobacteriota</taxon>
        <taxon>Cyanophyceae</taxon>
        <taxon>Nostocales</taxon>
        <taxon>Nostocaceae</taxon>
        <taxon>Nostoc</taxon>
    </lineage>
</organism>
<dbReference type="RefSeq" id="WP_099067687.1">
    <property type="nucleotide sequence ID" value="NZ_LAHD01000051.1"/>
</dbReference>
<accession>A0A9Q5ZAW3</accession>
<comment type="caution">
    <text evidence="2">The sequence shown here is derived from an EMBL/GenBank/DDBJ whole genome shotgun (WGS) entry which is preliminary data.</text>
</comment>
<keyword evidence="1" id="KW-0812">Transmembrane</keyword>
<evidence type="ECO:0000256" key="1">
    <source>
        <dbReference type="SAM" id="Phobius"/>
    </source>
</evidence>
<evidence type="ECO:0008006" key="4">
    <source>
        <dbReference type="Google" id="ProtNLM"/>
    </source>
</evidence>
<keyword evidence="1" id="KW-1133">Transmembrane helix</keyword>
<keyword evidence="1" id="KW-0472">Membrane</keyword>
<evidence type="ECO:0000313" key="3">
    <source>
        <dbReference type="Proteomes" id="UP000222310"/>
    </source>
</evidence>
<gene>
    <name evidence="2" type="ORF">VF08_18180</name>
</gene>
<evidence type="ECO:0000313" key="2">
    <source>
        <dbReference type="EMBL" id="PHK02588.1"/>
    </source>
</evidence>
<dbReference type="AlphaFoldDB" id="A0A9Q5ZAW3"/>
<reference evidence="2 3" key="1">
    <citation type="submission" date="2015-02" db="EMBL/GenBank/DDBJ databases">
        <title>Nostoc linckia genome annotation.</title>
        <authorList>
            <person name="Zhou Z."/>
        </authorList>
    </citation>
    <scope>NUCLEOTIDE SEQUENCE [LARGE SCALE GENOMIC DNA]</scope>
    <source>
        <strain evidence="3">z8</strain>
    </source>
</reference>
<proteinExistence type="predicted"/>
<dbReference type="EMBL" id="LAHD01000051">
    <property type="protein sequence ID" value="PHK02588.1"/>
    <property type="molecule type" value="Genomic_DNA"/>
</dbReference>
<feature type="transmembrane region" description="Helical" evidence="1">
    <location>
        <begin position="7"/>
        <end position="30"/>
    </location>
</feature>
<name>A0A9Q5ZAW3_NOSLI</name>
<sequence>MNKKPKILFIYSLVFIIVLFFTAGLINLILPSSKTPPTLGDVSVKLEYFADHKDDYDVIFLGPSTTYLQVIPKVFDESLSANGNSVKSFNLGILSANVAEMDFYLQKILALKPAKLKWIFLDCLVNSFVEEEPTLSRNVYWHTPTKTIENFQLIAESTLPWKIKISAFYANFISFLHRWLGIGYFSNFWHQSSEALPAGISSDKLLQEAGYYANDWMKNSEAEKKVFYSKLESYQQKLTQAKLGIIDPENTYPEKSYALKIIKRLVSRIDDLEKNSNIQVEPIFLIPPALDSVIEHSPILEAVNLGYISTLFAFNNPNSFASLYEVSRRSDERHLNYQGSQEFSRTLAEKFSQHLKLASKETYNQPFLSQSQN</sequence>